<evidence type="ECO:0000313" key="4">
    <source>
        <dbReference type="Proteomes" id="UP000325672"/>
    </source>
</evidence>
<dbReference type="InterPro" id="IPR001623">
    <property type="entry name" value="DnaJ_domain"/>
</dbReference>
<dbReference type="GO" id="GO:0005634">
    <property type="term" value="C:nucleus"/>
    <property type="evidence" value="ECO:0007669"/>
    <property type="project" value="TreeGrafter"/>
</dbReference>
<reference evidence="3 4" key="1">
    <citation type="submission" date="2019-04" db="EMBL/GenBank/DDBJ databases">
        <title>Friends and foes A comparative genomics study of 23 Aspergillus species from section Flavi.</title>
        <authorList>
            <consortium name="DOE Joint Genome Institute"/>
            <person name="Kjaerbolling I."/>
            <person name="Vesth T."/>
            <person name="Frisvad J.C."/>
            <person name="Nybo J.L."/>
            <person name="Theobald S."/>
            <person name="Kildgaard S."/>
            <person name="Isbrandt T."/>
            <person name="Kuo A."/>
            <person name="Sato A."/>
            <person name="Lyhne E.K."/>
            <person name="Kogle M.E."/>
            <person name="Wiebenga A."/>
            <person name="Kun R.S."/>
            <person name="Lubbers R.J."/>
            <person name="Makela M.R."/>
            <person name="Barry K."/>
            <person name="Chovatia M."/>
            <person name="Clum A."/>
            <person name="Daum C."/>
            <person name="Haridas S."/>
            <person name="He G."/>
            <person name="LaButti K."/>
            <person name="Lipzen A."/>
            <person name="Mondo S."/>
            <person name="Riley R."/>
            <person name="Salamov A."/>
            <person name="Simmons B.A."/>
            <person name="Magnuson J.K."/>
            <person name="Henrissat B."/>
            <person name="Mortensen U.H."/>
            <person name="Larsen T.O."/>
            <person name="Devries R.P."/>
            <person name="Grigoriev I.V."/>
            <person name="Machida M."/>
            <person name="Baker S.E."/>
            <person name="Andersen M.R."/>
        </authorList>
    </citation>
    <scope>NUCLEOTIDE SEQUENCE [LARGE SCALE GENOMIC DNA]</scope>
    <source>
        <strain evidence="3 4">CBS 117625</strain>
    </source>
</reference>
<dbReference type="Gene3D" id="1.10.287.110">
    <property type="entry name" value="DnaJ domain"/>
    <property type="match status" value="1"/>
</dbReference>
<feature type="compositionally biased region" description="Basic and acidic residues" evidence="1">
    <location>
        <begin position="314"/>
        <end position="343"/>
    </location>
</feature>
<dbReference type="EMBL" id="ML743591">
    <property type="protein sequence ID" value="KAE8135677.1"/>
    <property type="molecule type" value="Genomic_DNA"/>
</dbReference>
<dbReference type="AlphaFoldDB" id="A0A5N6SP44"/>
<feature type="compositionally biased region" description="Basic and acidic residues" evidence="1">
    <location>
        <begin position="99"/>
        <end position="150"/>
    </location>
</feature>
<feature type="compositionally biased region" description="Polar residues" evidence="1">
    <location>
        <begin position="364"/>
        <end position="379"/>
    </location>
</feature>
<protein>
    <recommendedName>
        <fullName evidence="2">J domain-containing protein</fullName>
    </recommendedName>
</protein>
<dbReference type="InterPro" id="IPR018253">
    <property type="entry name" value="DnaJ_domain_CS"/>
</dbReference>
<feature type="region of interest" description="Disordered" evidence="1">
    <location>
        <begin position="540"/>
        <end position="566"/>
    </location>
</feature>
<evidence type="ECO:0000313" key="3">
    <source>
        <dbReference type="EMBL" id="KAE8135677.1"/>
    </source>
</evidence>
<dbReference type="PROSITE" id="PS50076">
    <property type="entry name" value="DNAJ_2"/>
    <property type="match status" value="1"/>
</dbReference>
<dbReference type="PANTHER" id="PTHR44144">
    <property type="entry name" value="DNAJ HOMOLOG SUBFAMILY C MEMBER 9"/>
    <property type="match status" value="1"/>
</dbReference>
<feature type="region of interest" description="Disordered" evidence="1">
    <location>
        <begin position="82"/>
        <end position="525"/>
    </location>
</feature>
<dbReference type="OrthoDB" id="10250354at2759"/>
<dbReference type="GO" id="GO:0031072">
    <property type="term" value="F:heat shock protein binding"/>
    <property type="evidence" value="ECO:0007669"/>
    <property type="project" value="TreeGrafter"/>
</dbReference>
<feature type="compositionally biased region" description="Basic and acidic residues" evidence="1">
    <location>
        <begin position="225"/>
        <end position="261"/>
    </location>
</feature>
<dbReference type="SUPFAM" id="SSF46565">
    <property type="entry name" value="Chaperone J-domain"/>
    <property type="match status" value="1"/>
</dbReference>
<dbReference type="SMART" id="SM00271">
    <property type="entry name" value="DnaJ"/>
    <property type="match status" value="1"/>
</dbReference>
<feature type="domain" description="J" evidence="2">
    <location>
        <begin position="8"/>
        <end position="71"/>
    </location>
</feature>
<feature type="compositionally biased region" description="Basic and acidic residues" evidence="1">
    <location>
        <begin position="540"/>
        <end position="552"/>
    </location>
</feature>
<dbReference type="InterPro" id="IPR036869">
    <property type="entry name" value="J_dom_sf"/>
</dbReference>
<dbReference type="Pfam" id="PF00226">
    <property type="entry name" value="DnaJ"/>
    <property type="match status" value="1"/>
</dbReference>
<feature type="compositionally biased region" description="Basic and acidic residues" evidence="1">
    <location>
        <begin position="176"/>
        <end position="194"/>
    </location>
</feature>
<dbReference type="PANTHER" id="PTHR44144:SF1">
    <property type="entry name" value="DNAJ HOMOLOG SUBFAMILY C MEMBER 9"/>
    <property type="match status" value="1"/>
</dbReference>
<dbReference type="GeneID" id="43641736"/>
<keyword evidence="4" id="KW-1185">Reference proteome</keyword>
<dbReference type="PROSITE" id="PS00636">
    <property type="entry name" value="DNAJ_1"/>
    <property type="match status" value="1"/>
</dbReference>
<dbReference type="RefSeq" id="XP_031911740.1">
    <property type="nucleotide sequence ID" value="XM_032057526.1"/>
</dbReference>
<dbReference type="CDD" id="cd06257">
    <property type="entry name" value="DnaJ"/>
    <property type="match status" value="1"/>
</dbReference>
<dbReference type="Proteomes" id="UP000325672">
    <property type="component" value="Unassembled WGS sequence"/>
</dbReference>
<sequence>MSSTPEFDPYAVLGVQKDATLADLKTARRELAFKHHPDKVGNNSSEMFQKVQKAFEILSDPTERQKYDQKVRLNELRREMAARNATAGGSASYAQRGSTVREYRDGRIYEERTPADVYEDVRFTKESRSTPRKNDEFGMRQRTRASEEKKKTKSVPVSSPRPSKDTARSSSSAKTTHTDRAKYRTKERRREAYEKMYASYVGSEDDASDSSASSVWVRVKRPSTRTRESSSRKTKPTESSRRSERRYEEDYSDEWDKHEKQYSTAENYIRRSKGTLPVERESRQRSSRSPNQRRGYESADPESSSSRRAGRSKRSTESVRPDTSRHGSYEDLESYDHPSRSYEAKVPPMPTPATAAGMKVPSSVRPSLQPSRSATASYSRSKREGSSRSDPVLLGMVYSDPPSRTAKVRGVDKSDSGYSSPGTPEMAAGESPPKMSTRYKVFNDKLVNEPETILVEPGMSSQPHPSPRHSRTYLPPQERLPRAPPKPVRSSTYAYTPEPSKRYEQVRPETSRQSSSRQLFGEVDYSSRLKEKDFKYAREIGPDKYSRHHYDSYHPPPVGRRQSTYT</sequence>
<dbReference type="GO" id="GO:0005737">
    <property type="term" value="C:cytoplasm"/>
    <property type="evidence" value="ECO:0007669"/>
    <property type="project" value="TreeGrafter"/>
</dbReference>
<gene>
    <name evidence="3" type="ORF">BDV38DRAFT_272689</name>
</gene>
<accession>A0A5N6SP44</accession>
<name>A0A5N6SP44_ASPPS</name>
<proteinExistence type="predicted"/>
<dbReference type="PRINTS" id="PR00625">
    <property type="entry name" value="JDOMAIN"/>
</dbReference>
<organism evidence="3 4">
    <name type="scientific">Aspergillus pseudotamarii</name>
    <dbReference type="NCBI Taxonomy" id="132259"/>
    <lineage>
        <taxon>Eukaryota</taxon>
        <taxon>Fungi</taxon>
        <taxon>Dikarya</taxon>
        <taxon>Ascomycota</taxon>
        <taxon>Pezizomycotina</taxon>
        <taxon>Eurotiomycetes</taxon>
        <taxon>Eurotiomycetidae</taxon>
        <taxon>Eurotiales</taxon>
        <taxon>Aspergillaceae</taxon>
        <taxon>Aspergillus</taxon>
        <taxon>Aspergillus subgen. Circumdati</taxon>
    </lineage>
</organism>
<dbReference type="InterPro" id="IPR052594">
    <property type="entry name" value="J_domain-containing_protein"/>
</dbReference>
<feature type="compositionally biased region" description="Basic and acidic residues" evidence="1">
    <location>
        <begin position="499"/>
        <end position="510"/>
    </location>
</feature>
<evidence type="ECO:0000259" key="2">
    <source>
        <dbReference type="PROSITE" id="PS50076"/>
    </source>
</evidence>
<evidence type="ECO:0000256" key="1">
    <source>
        <dbReference type="SAM" id="MobiDB-lite"/>
    </source>
</evidence>
<feature type="compositionally biased region" description="Polar residues" evidence="1">
    <location>
        <begin position="87"/>
        <end position="98"/>
    </location>
</feature>